<evidence type="ECO:0000313" key="10">
    <source>
        <dbReference type="EMBL" id="SLM47276.1"/>
    </source>
</evidence>
<comment type="subcellular location">
    <subcellularLocation>
        <location evidence="1">Cell membrane</location>
        <topology evidence="1">Multi-pass membrane protein</topology>
    </subcellularLocation>
</comment>
<feature type="transmembrane region" description="Helical" evidence="8">
    <location>
        <begin position="299"/>
        <end position="318"/>
    </location>
</feature>
<protein>
    <submittedName>
        <fullName evidence="10">ABC transport system, permease component</fullName>
    </submittedName>
</protein>
<sequence length="384" mass="43024">MNLRRVRAVAVKEWKETTRDRLFLGLAFLMPVLWLVVFGYGLVMDVENIPFAVIDHDHSQMSRDYIYRFMQSRYFSYRGHVADMQDLDRLLTETKIRAAIIVPERFQEQLSGGETVSVQTFLDGTFPLQTDIAKGYIVAINQAFGEDLVSEYVSKLRGVARAEARRAVRPIALEIRYLYNEEVRSSWSTVPALVMFTLMLASPLLTALGIVREKETGSIYNIYSSTVSRTEFLAGKLLPYIAISLFNVGMLWLMAVLLFQVPFKGSLLFFYSASVFFVLCTTGIGLLISLLVQTQMAALIITMVVAILPTILFSGLLVPVASLSRGARVQAHIFPGMFYTDIVRGSFLKGVGLDVLWPDVGALAIFAVVIGLITYHLFSKRPKA</sequence>
<dbReference type="PROSITE" id="PS51012">
    <property type="entry name" value="ABC_TM2"/>
    <property type="match status" value="1"/>
</dbReference>
<feature type="transmembrane region" description="Helical" evidence="8">
    <location>
        <begin position="355"/>
        <end position="378"/>
    </location>
</feature>
<evidence type="ECO:0000256" key="2">
    <source>
        <dbReference type="ARBA" id="ARBA00007783"/>
    </source>
</evidence>
<gene>
    <name evidence="10" type="ORF">NSJP_1104</name>
</gene>
<evidence type="ECO:0000256" key="3">
    <source>
        <dbReference type="ARBA" id="ARBA00022448"/>
    </source>
</evidence>
<feature type="transmembrane region" description="Helical" evidence="8">
    <location>
        <begin position="237"/>
        <end position="261"/>
    </location>
</feature>
<keyword evidence="6 8" id="KW-1133">Transmembrane helix</keyword>
<dbReference type="Proteomes" id="UP000192042">
    <property type="component" value="Chromosome I"/>
</dbReference>
<evidence type="ECO:0000256" key="8">
    <source>
        <dbReference type="SAM" id="Phobius"/>
    </source>
</evidence>
<feature type="transmembrane region" description="Helical" evidence="8">
    <location>
        <begin position="190"/>
        <end position="211"/>
    </location>
</feature>
<dbReference type="EMBL" id="LT828648">
    <property type="protein sequence ID" value="SLM47276.1"/>
    <property type="molecule type" value="Genomic_DNA"/>
</dbReference>
<feature type="domain" description="ABC transmembrane type-2" evidence="9">
    <location>
        <begin position="153"/>
        <end position="381"/>
    </location>
</feature>
<dbReference type="RefSeq" id="WP_080885838.1">
    <property type="nucleotide sequence ID" value="NZ_LT828648.1"/>
</dbReference>
<evidence type="ECO:0000256" key="4">
    <source>
        <dbReference type="ARBA" id="ARBA00022475"/>
    </source>
</evidence>
<accession>A0A1W1I2N8</accession>
<comment type="similarity">
    <text evidence="2">Belongs to the ABC-2 integral membrane protein family.</text>
</comment>
<keyword evidence="4" id="KW-1003">Cell membrane</keyword>
<proteinExistence type="inferred from homology"/>
<feature type="transmembrane region" description="Helical" evidence="8">
    <location>
        <begin position="267"/>
        <end position="292"/>
    </location>
</feature>
<dbReference type="Gene3D" id="3.40.1710.10">
    <property type="entry name" value="abc type-2 transporter like domain"/>
    <property type="match status" value="1"/>
</dbReference>
<dbReference type="Pfam" id="PF12698">
    <property type="entry name" value="ABC2_membrane_3"/>
    <property type="match status" value="1"/>
</dbReference>
<dbReference type="STRING" id="1325564.NSJP_1104"/>
<keyword evidence="11" id="KW-1185">Reference proteome</keyword>
<reference evidence="10 11" key="1">
    <citation type="submission" date="2017-03" db="EMBL/GenBank/DDBJ databases">
        <authorList>
            <person name="Afonso C.L."/>
            <person name="Miller P.J."/>
            <person name="Scott M.A."/>
            <person name="Spackman E."/>
            <person name="Goraichik I."/>
            <person name="Dimitrov K.M."/>
            <person name="Suarez D.L."/>
            <person name="Swayne D.E."/>
        </authorList>
    </citation>
    <scope>NUCLEOTIDE SEQUENCE [LARGE SCALE GENOMIC DNA]</scope>
    <source>
        <strain evidence="10">Genome sequencing of Nitrospira japonica strain NJ11</strain>
    </source>
</reference>
<dbReference type="PANTHER" id="PTHR30294">
    <property type="entry name" value="MEMBRANE COMPONENT OF ABC TRANSPORTER YHHJ-RELATED"/>
    <property type="match status" value="1"/>
</dbReference>
<evidence type="ECO:0000259" key="9">
    <source>
        <dbReference type="PROSITE" id="PS51012"/>
    </source>
</evidence>
<keyword evidence="5 8" id="KW-0812">Transmembrane</keyword>
<organism evidence="10 11">
    <name type="scientific">Nitrospira japonica</name>
    <dbReference type="NCBI Taxonomy" id="1325564"/>
    <lineage>
        <taxon>Bacteria</taxon>
        <taxon>Pseudomonadati</taxon>
        <taxon>Nitrospirota</taxon>
        <taxon>Nitrospiria</taxon>
        <taxon>Nitrospirales</taxon>
        <taxon>Nitrospiraceae</taxon>
        <taxon>Nitrospira</taxon>
    </lineage>
</organism>
<dbReference type="KEGG" id="nja:NSJP_1104"/>
<dbReference type="InterPro" id="IPR013525">
    <property type="entry name" value="ABC2_TM"/>
</dbReference>
<dbReference type="OrthoDB" id="9808686at2"/>
<keyword evidence="7 8" id="KW-0472">Membrane</keyword>
<feature type="transmembrane region" description="Helical" evidence="8">
    <location>
        <begin position="21"/>
        <end position="43"/>
    </location>
</feature>
<evidence type="ECO:0000256" key="5">
    <source>
        <dbReference type="ARBA" id="ARBA00022692"/>
    </source>
</evidence>
<evidence type="ECO:0000313" key="11">
    <source>
        <dbReference type="Proteomes" id="UP000192042"/>
    </source>
</evidence>
<dbReference type="AlphaFoldDB" id="A0A1W1I2N8"/>
<dbReference type="InterPro" id="IPR047817">
    <property type="entry name" value="ABC2_TM_bact-type"/>
</dbReference>
<keyword evidence="3" id="KW-0813">Transport</keyword>
<dbReference type="PANTHER" id="PTHR30294:SF29">
    <property type="entry name" value="MULTIDRUG ABC TRANSPORTER PERMEASE YBHS-RELATED"/>
    <property type="match status" value="1"/>
</dbReference>
<evidence type="ECO:0000256" key="6">
    <source>
        <dbReference type="ARBA" id="ARBA00022989"/>
    </source>
</evidence>
<dbReference type="GO" id="GO:0005886">
    <property type="term" value="C:plasma membrane"/>
    <property type="evidence" value="ECO:0007669"/>
    <property type="project" value="UniProtKB-SubCell"/>
</dbReference>
<evidence type="ECO:0000256" key="7">
    <source>
        <dbReference type="ARBA" id="ARBA00023136"/>
    </source>
</evidence>
<dbReference type="InterPro" id="IPR051449">
    <property type="entry name" value="ABC-2_transporter_component"/>
</dbReference>
<evidence type="ECO:0000256" key="1">
    <source>
        <dbReference type="ARBA" id="ARBA00004651"/>
    </source>
</evidence>
<name>A0A1W1I2N8_9BACT</name>
<dbReference type="GO" id="GO:0140359">
    <property type="term" value="F:ABC-type transporter activity"/>
    <property type="evidence" value="ECO:0007669"/>
    <property type="project" value="InterPro"/>
</dbReference>